<dbReference type="Proteomes" id="UP000604825">
    <property type="component" value="Unassembled WGS sequence"/>
</dbReference>
<evidence type="ECO:0000313" key="2">
    <source>
        <dbReference type="Proteomes" id="UP000604825"/>
    </source>
</evidence>
<dbReference type="EMBL" id="CAJGYO010000009">
    <property type="protein sequence ID" value="CAD6254373.1"/>
    <property type="molecule type" value="Genomic_DNA"/>
</dbReference>
<reference evidence="1" key="1">
    <citation type="submission" date="2020-10" db="EMBL/GenBank/DDBJ databases">
        <authorList>
            <person name="Han B."/>
            <person name="Lu T."/>
            <person name="Zhao Q."/>
            <person name="Huang X."/>
            <person name="Zhao Y."/>
        </authorList>
    </citation>
    <scope>NUCLEOTIDE SEQUENCE</scope>
</reference>
<organism evidence="1 2">
    <name type="scientific">Miscanthus lutarioriparius</name>
    <dbReference type="NCBI Taxonomy" id="422564"/>
    <lineage>
        <taxon>Eukaryota</taxon>
        <taxon>Viridiplantae</taxon>
        <taxon>Streptophyta</taxon>
        <taxon>Embryophyta</taxon>
        <taxon>Tracheophyta</taxon>
        <taxon>Spermatophyta</taxon>
        <taxon>Magnoliopsida</taxon>
        <taxon>Liliopsida</taxon>
        <taxon>Poales</taxon>
        <taxon>Poaceae</taxon>
        <taxon>PACMAD clade</taxon>
        <taxon>Panicoideae</taxon>
        <taxon>Andropogonodae</taxon>
        <taxon>Andropogoneae</taxon>
        <taxon>Saccharinae</taxon>
        <taxon>Miscanthus</taxon>
    </lineage>
</organism>
<keyword evidence="2" id="KW-1185">Reference proteome</keyword>
<dbReference type="OrthoDB" id="1917524at2759"/>
<evidence type="ECO:0000313" key="1">
    <source>
        <dbReference type="EMBL" id="CAD6254373.1"/>
    </source>
</evidence>
<protein>
    <submittedName>
        <fullName evidence="1">Uncharacterized protein</fullName>
    </submittedName>
</protein>
<name>A0A811QEC5_9POAL</name>
<sequence>MVCSTRPLLNQVEMEEVALRSINKLWFLQCPELKCLPHGIEYLKALEQLRLVDAADELIEMLEQECDANEELIKISHIRMVTVESTEDNFWRRIIVPIRVNGLAG</sequence>
<dbReference type="AlphaFoldDB" id="A0A811QEC5"/>
<comment type="caution">
    <text evidence="1">The sequence shown here is derived from an EMBL/GenBank/DDBJ whole genome shotgun (WGS) entry which is preliminary data.</text>
</comment>
<proteinExistence type="predicted"/>
<accession>A0A811QEC5</accession>
<gene>
    <name evidence="1" type="ORF">NCGR_LOCUS37977</name>
</gene>